<dbReference type="CDD" id="cd23161">
    <property type="entry name" value="Prefoldin_6"/>
    <property type="match status" value="1"/>
</dbReference>
<dbReference type="Proteomes" id="UP000007799">
    <property type="component" value="Unassembled WGS sequence"/>
</dbReference>
<evidence type="ECO:0000256" key="3">
    <source>
        <dbReference type="SAM" id="Coils"/>
    </source>
</evidence>
<dbReference type="InterPro" id="IPR009053">
    <property type="entry name" value="Prefoldin"/>
</dbReference>
<dbReference type="FunFam" id="1.10.287.370:FF:000003">
    <property type="entry name" value="Prefoldin subunit 6"/>
    <property type="match status" value="1"/>
</dbReference>
<dbReference type="eggNOG" id="KOG3478">
    <property type="taxonomic scope" value="Eukaryota"/>
</dbReference>
<evidence type="ECO:0000313" key="5">
    <source>
        <dbReference type="Proteomes" id="UP000007799"/>
    </source>
</evidence>
<dbReference type="InterPro" id="IPR002777">
    <property type="entry name" value="PFD_beta-like"/>
</dbReference>
<dbReference type="Pfam" id="PF01920">
    <property type="entry name" value="Prefoldin_2"/>
    <property type="match status" value="1"/>
</dbReference>
<dbReference type="PANTHER" id="PTHR21431:SF0">
    <property type="entry name" value="PREFOLDIN SUBUNIT 6"/>
    <property type="match status" value="1"/>
</dbReference>
<dbReference type="AlphaFoldDB" id="F2UK94"/>
<comment type="similarity">
    <text evidence="1">Belongs to the prefoldin subunit beta family.</text>
</comment>
<evidence type="ECO:0000256" key="1">
    <source>
        <dbReference type="ARBA" id="ARBA00008045"/>
    </source>
</evidence>
<dbReference type="InParanoid" id="F2UK94"/>
<gene>
    <name evidence="4" type="ORF">PTSG_08641</name>
</gene>
<sequence>MASQIEKELREVLDGMQQLQTEKNSLIQTREKLQTQLSENKMVKQELDLVKEGDTVYKLMGPALIKQDSREAQTNVGKRLEYIEAEIKRYEKLMDDNEAKAAKAQEKVLALKSKLDKEREAQSKKQ</sequence>
<reference evidence="4" key="1">
    <citation type="submission" date="2009-08" db="EMBL/GenBank/DDBJ databases">
        <title>Annotation of Salpingoeca rosetta.</title>
        <authorList>
            <consortium name="The Broad Institute Genome Sequencing Platform"/>
            <person name="Russ C."/>
            <person name="Cuomo C."/>
            <person name="Burger G."/>
            <person name="Gray M.W."/>
            <person name="Holland P.W.H."/>
            <person name="King N."/>
            <person name="Lang F.B.F."/>
            <person name="Roger A.J."/>
            <person name="Ruiz-Trillo I."/>
            <person name="Young S.K."/>
            <person name="Zeng Q."/>
            <person name="Gargeya S."/>
            <person name="Alvarado L."/>
            <person name="Berlin A."/>
            <person name="Chapman S.B."/>
            <person name="Chen Z."/>
            <person name="Freedman E."/>
            <person name="Gellesch M."/>
            <person name="Goldberg J."/>
            <person name="Griggs A."/>
            <person name="Gujja S."/>
            <person name="Heilman E."/>
            <person name="Heiman D."/>
            <person name="Howarth C."/>
            <person name="Mehta T."/>
            <person name="Neiman D."/>
            <person name="Pearson M."/>
            <person name="Roberts A."/>
            <person name="Saif S."/>
            <person name="Shea T."/>
            <person name="Shenoy N."/>
            <person name="Sisk P."/>
            <person name="Stolte C."/>
            <person name="Sykes S."/>
            <person name="White J."/>
            <person name="Yandava C."/>
            <person name="Haas B."/>
            <person name="Nusbaum C."/>
            <person name="Birren B."/>
        </authorList>
    </citation>
    <scope>NUCLEOTIDE SEQUENCE [LARGE SCALE GENOMIC DNA]</scope>
    <source>
        <strain evidence="4">ATCC 50818</strain>
    </source>
</reference>
<dbReference type="FunCoup" id="F2UK94">
    <property type="interactions" value="947"/>
</dbReference>
<organism evidence="5">
    <name type="scientific">Salpingoeca rosetta (strain ATCC 50818 / BSB-021)</name>
    <dbReference type="NCBI Taxonomy" id="946362"/>
    <lineage>
        <taxon>Eukaryota</taxon>
        <taxon>Choanoflagellata</taxon>
        <taxon>Craspedida</taxon>
        <taxon>Salpingoecidae</taxon>
        <taxon>Salpingoeca</taxon>
    </lineage>
</organism>
<feature type="coiled-coil region" evidence="3">
    <location>
        <begin position="80"/>
        <end position="121"/>
    </location>
</feature>
<dbReference type="GO" id="GO:0016272">
    <property type="term" value="C:prefoldin complex"/>
    <property type="evidence" value="ECO:0007669"/>
    <property type="project" value="InterPro"/>
</dbReference>
<dbReference type="RefSeq" id="XP_004990431.1">
    <property type="nucleotide sequence ID" value="XM_004990374.1"/>
</dbReference>
<dbReference type="GO" id="GO:0051087">
    <property type="term" value="F:protein-folding chaperone binding"/>
    <property type="evidence" value="ECO:0007669"/>
    <property type="project" value="TreeGrafter"/>
</dbReference>
<dbReference type="STRING" id="946362.F2UK94"/>
<accession>F2UK94</accession>
<dbReference type="GeneID" id="16070987"/>
<dbReference type="GO" id="GO:0005737">
    <property type="term" value="C:cytoplasm"/>
    <property type="evidence" value="ECO:0007669"/>
    <property type="project" value="TreeGrafter"/>
</dbReference>
<dbReference type="EMBL" id="GL832978">
    <property type="protein sequence ID" value="EGD77543.1"/>
    <property type="molecule type" value="Genomic_DNA"/>
</dbReference>
<evidence type="ECO:0000313" key="4">
    <source>
        <dbReference type="EMBL" id="EGD77543.1"/>
    </source>
</evidence>
<keyword evidence="2" id="KW-0143">Chaperone</keyword>
<dbReference type="GO" id="GO:0051131">
    <property type="term" value="P:chaperone-mediated protein complex assembly"/>
    <property type="evidence" value="ECO:0007669"/>
    <property type="project" value="TreeGrafter"/>
</dbReference>
<evidence type="ECO:0000256" key="2">
    <source>
        <dbReference type="ARBA" id="ARBA00023186"/>
    </source>
</evidence>
<dbReference type="Gene3D" id="1.10.287.370">
    <property type="match status" value="1"/>
</dbReference>
<dbReference type="OrthoDB" id="248120at2759"/>
<dbReference type="GO" id="GO:0051082">
    <property type="term" value="F:unfolded protein binding"/>
    <property type="evidence" value="ECO:0007669"/>
    <property type="project" value="InterPro"/>
</dbReference>
<keyword evidence="5" id="KW-1185">Reference proteome</keyword>
<dbReference type="GO" id="GO:0006457">
    <property type="term" value="P:protein folding"/>
    <property type="evidence" value="ECO:0007669"/>
    <property type="project" value="InterPro"/>
</dbReference>
<evidence type="ECO:0008006" key="6">
    <source>
        <dbReference type="Google" id="ProtNLM"/>
    </source>
</evidence>
<proteinExistence type="inferred from homology"/>
<dbReference type="OMA" id="IGPTLIK"/>
<dbReference type="KEGG" id="sre:PTSG_08641"/>
<dbReference type="PANTHER" id="PTHR21431">
    <property type="entry name" value="PREFOLDIN SUBUNIT 6"/>
    <property type="match status" value="1"/>
</dbReference>
<name>F2UK94_SALR5</name>
<keyword evidence="3" id="KW-0175">Coiled coil</keyword>
<protein>
    <recommendedName>
        <fullName evidence="6">Prefoldin subunit 6</fullName>
    </recommendedName>
</protein>
<dbReference type="SUPFAM" id="SSF46579">
    <property type="entry name" value="Prefoldin"/>
    <property type="match status" value="1"/>
</dbReference>
<feature type="coiled-coil region" evidence="3">
    <location>
        <begin position="2"/>
        <end position="36"/>
    </location>
</feature>